<protein>
    <submittedName>
        <fullName evidence="1">Uncharacterized protein</fullName>
    </submittedName>
</protein>
<dbReference type="GO" id="GO:0005737">
    <property type="term" value="C:cytoplasm"/>
    <property type="evidence" value="ECO:0007669"/>
    <property type="project" value="TreeGrafter"/>
</dbReference>
<evidence type="ECO:0000313" key="2">
    <source>
        <dbReference type="Proteomes" id="UP000444721"/>
    </source>
</evidence>
<sequence>MSQPNSYHQDSLSLDCQEILPRLFLGSEDAAYSDVDILLNDPYRISHICVCGFGLSRKYEQHFKYFQIKAVDLPIYNITQDVLKCVEFIDEALNQNENNHALWLNSLSVIFAFKF</sequence>
<name>A0A6A5BQ74_NAEFO</name>
<dbReference type="PANTHER" id="PTHR46377:SF1">
    <property type="entry name" value="DUAL SPECIFICITY PROTEIN PHOSPHATASE 19"/>
    <property type="match status" value="1"/>
</dbReference>
<dbReference type="Gene3D" id="3.90.190.10">
    <property type="entry name" value="Protein tyrosine phosphatase superfamily"/>
    <property type="match status" value="1"/>
</dbReference>
<accession>A0A6A5BQ74</accession>
<dbReference type="RefSeq" id="XP_044561675.1">
    <property type="nucleotide sequence ID" value="XM_044707652.1"/>
</dbReference>
<dbReference type="InterPro" id="IPR029021">
    <property type="entry name" value="Prot-tyrosine_phosphatase-like"/>
</dbReference>
<gene>
    <name evidence="1" type="ORF">FDP41_004257</name>
</gene>
<dbReference type="VEuPathDB" id="AmoebaDB:NfTy_068070"/>
<organism evidence="1 2">
    <name type="scientific">Naegleria fowleri</name>
    <name type="common">Brain eating amoeba</name>
    <dbReference type="NCBI Taxonomy" id="5763"/>
    <lineage>
        <taxon>Eukaryota</taxon>
        <taxon>Discoba</taxon>
        <taxon>Heterolobosea</taxon>
        <taxon>Tetramitia</taxon>
        <taxon>Eutetramitia</taxon>
        <taxon>Vahlkampfiidae</taxon>
        <taxon>Naegleria</taxon>
    </lineage>
</organism>
<dbReference type="AlphaFoldDB" id="A0A6A5BQ74"/>
<dbReference type="CDD" id="cd14498">
    <property type="entry name" value="DSP"/>
    <property type="match status" value="1"/>
</dbReference>
<dbReference type="VEuPathDB" id="AmoebaDB:NF0097690"/>
<evidence type="ECO:0000313" key="1">
    <source>
        <dbReference type="EMBL" id="KAF0976962.1"/>
    </source>
</evidence>
<dbReference type="OrthoDB" id="4069699at2759"/>
<dbReference type="VEuPathDB" id="AmoebaDB:FDP41_004257"/>
<keyword evidence="2" id="KW-1185">Reference proteome</keyword>
<comment type="caution">
    <text evidence="1">The sequence shown here is derived from an EMBL/GenBank/DDBJ whole genome shotgun (WGS) entry which is preliminary data.</text>
</comment>
<dbReference type="GO" id="GO:0008579">
    <property type="term" value="F:JUN kinase phosphatase activity"/>
    <property type="evidence" value="ECO:0007669"/>
    <property type="project" value="TreeGrafter"/>
</dbReference>
<dbReference type="GeneID" id="68111475"/>
<dbReference type="Proteomes" id="UP000444721">
    <property type="component" value="Unassembled WGS sequence"/>
</dbReference>
<dbReference type="SUPFAM" id="SSF52799">
    <property type="entry name" value="(Phosphotyrosine protein) phosphatases II"/>
    <property type="match status" value="1"/>
</dbReference>
<dbReference type="EMBL" id="VFQX01000036">
    <property type="protein sequence ID" value="KAF0976962.1"/>
    <property type="molecule type" value="Genomic_DNA"/>
</dbReference>
<dbReference type="PANTHER" id="PTHR46377">
    <property type="entry name" value="DUAL SPECIFICITY PROTEIN PHOSPHATASE 19"/>
    <property type="match status" value="1"/>
</dbReference>
<proteinExistence type="predicted"/>
<reference evidence="1 2" key="1">
    <citation type="journal article" date="2019" name="Sci. Rep.">
        <title>Nanopore sequencing improves the draft genome of the human pathogenic amoeba Naegleria fowleri.</title>
        <authorList>
            <person name="Liechti N."/>
            <person name="Schurch N."/>
            <person name="Bruggmann R."/>
            <person name="Wittwer M."/>
        </authorList>
    </citation>
    <scope>NUCLEOTIDE SEQUENCE [LARGE SCALE GENOMIC DNA]</scope>
    <source>
        <strain evidence="1 2">ATCC 30894</strain>
    </source>
</reference>